<keyword evidence="1" id="KW-1133">Transmembrane helix</keyword>
<feature type="transmembrane region" description="Helical" evidence="1">
    <location>
        <begin position="39"/>
        <end position="55"/>
    </location>
</feature>
<evidence type="ECO:0000313" key="2">
    <source>
        <dbReference type="EMBL" id="CAB1129705.1"/>
    </source>
</evidence>
<accession>A0A6F8ZJ00</accession>
<keyword evidence="3" id="KW-1185">Reference proteome</keyword>
<protein>
    <submittedName>
        <fullName evidence="2">Uncharacterized protein</fullName>
    </submittedName>
</protein>
<sequence>MKHWLREIWGLFVDDAWLAGLAVVALGLAGLLAAGGHRLVAGLTLFLAVSAALWWRSRAR</sequence>
<dbReference type="EMBL" id="LR778114">
    <property type="protein sequence ID" value="CAB1129705.1"/>
    <property type="molecule type" value="Genomic_DNA"/>
</dbReference>
<proteinExistence type="predicted"/>
<organism evidence="2 3">
    <name type="scientific">Candidatus Hydrogenisulfobacillus filiaventi</name>
    <dbReference type="NCBI Taxonomy" id="2707344"/>
    <lineage>
        <taxon>Bacteria</taxon>
        <taxon>Bacillati</taxon>
        <taxon>Bacillota</taxon>
        <taxon>Clostridia</taxon>
        <taxon>Eubacteriales</taxon>
        <taxon>Clostridiales Family XVII. Incertae Sedis</taxon>
        <taxon>Candidatus Hydrogenisulfobacillus</taxon>
    </lineage>
</organism>
<dbReference type="KEGG" id="hfv:R50_2208"/>
<keyword evidence="1" id="KW-0472">Membrane</keyword>
<gene>
    <name evidence="2" type="ORF">R50_2208</name>
</gene>
<evidence type="ECO:0000256" key="1">
    <source>
        <dbReference type="SAM" id="Phobius"/>
    </source>
</evidence>
<name>A0A6F8ZJ00_9FIRM</name>
<feature type="transmembrane region" description="Helical" evidence="1">
    <location>
        <begin position="12"/>
        <end position="33"/>
    </location>
</feature>
<dbReference type="Proteomes" id="UP000503399">
    <property type="component" value="Chromosome"/>
</dbReference>
<evidence type="ECO:0000313" key="3">
    <source>
        <dbReference type="Proteomes" id="UP000503399"/>
    </source>
</evidence>
<keyword evidence="1" id="KW-0812">Transmembrane</keyword>
<dbReference type="AlphaFoldDB" id="A0A6F8ZJ00"/>
<reference evidence="2 3" key="1">
    <citation type="submission" date="2020-02" db="EMBL/GenBank/DDBJ databases">
        <authorList>
            <person name="Hogendoorn C."/>
        </authorList>
    </citation>
    <scope>NUCLEOTIDE SEQUENCE [LARGE SCALE GENOMIC DNA]</scope>
    <source>
        <strain evidence="2">R501</strain>
    </source>
</reference>